<keyword evidence="3 6" id="KW-1133">Transmembrane helix</keyword>
<gene>
    <name evidence="8" type="ORF">PBV87_05715</name>
</gene>
<comment type="caution">
    <text evidence="8">The sequence shown here is derived from an EMBL/GenBank/DDBJ whole genome shotgun (WGS) entry which is preliminary data.</text>
</comment>
<accession>A0AA42DKY1</accession>
<feature type="coiled-coil region" evidence="5">
    <location>
        <begin position="164"/>
        <end position="198"/>
    </location>
</feature>
<feature type="transmembrane region" description="Helical" evidence="6">
    <location>
        <begin position="129"/>
        <end position="147"/>
    </location>
</feature>
<feature type="transmembrane region" description="Helical" evidence="6">
    <location>
        <begin position="434"/>
        <end position="452"/>
    </location>
</feature>
<evidence type="ECO:0000256" key="4">
    <source>
        <dbReference type="ARBA" id="ARBA00023136"/>
    </source>
</evidence>
<dbReference type="EMBL" id="JAQIFT010000021">
    <property type="protein sequence ID" value="MDA3730995.1"/>
    <property type="molecule type" value="Genomic_DNA"/>
</dbReference>
<evidence type="ECO:0000256" key="3">
    <source>
        <dbReference type="ARBA" id="ARBA00022989"/>
    </source>
</evidence>
<evidence type="ECO:0000256" key="2">
    <source>
        <dbReference type="ARBA" id="ARBA00022692"/>
    </source>
</evidence>
<reference evidence="8" key="1">
    <citation type="journal article" date="2023" name="Int. J. Syst. Evol. Microbiol.">
        <title>&lt;i&gt;Holtiella tumoricola&lt;/i&gt; gen. nov. sp. nov., isolated from a human clinical sample.</title>
        <authorList>
            <person name="Allen-Vercoe E."/>
            <person name="Daigneault M.C."/>
            <person name="Vancuren S.J."/>
            <person name="Cochrane K."/>
            <person name="O'Neal L.L."/>
            <person name="Sankaranarayanan K."/>
            <person name="Lawson P.A."/>
        </authorList>
    </citation>
    <scope>NUCLEOTIDE SEQUENCE</scope>
    <source>
        <strain evidence="8">CC70A</strain>
    </source>
</reference>
<feature type="transmembrane region" description="Helical" evidence="6">
    <location>
        <begin position="458"/>
        <end position="476"/>
    </location>
</feature>
<name>A0AA42DKY1_9FIRM</name>
<comment type="subcellular location">
    <subcellularLocation>
        <location evidence="1">Membrane</location>
        <topology evidence="1">Multi-pass membrane protein</topology>
    </subcellularLocation>
</comment>
<feature type="transmembrane region" description="Helical" evidence="6">
    <location>
        <begin position="6"/>
        <end position="23"/>
    </location>
</feature>
<protein>
    <submittedName>
        <fullName evidence="8">FUSC family protein</fullName>
    </submittedName>
</protein>
<dbReference type="InterPro" id="IPR049453">
    <property type="entry name" value="Memb_transporter_dom"/>
</dbReference>
<dbReference type="Pfam" id="PF13515">
    <property type="entry name" value="FUSC_2"/>
    <property type="match status" value="1"/>
</dbReference>
<organism evidence="8 9">
    <name type="scientific">Holtiella tumoricola</name>
    <dbReference type="NCBI Taxonomy" id="3018743"/>
    <lineage>
        <taxon>Bacteria</taxon>
        <taxon>Bacillati</taxon>
        <taxon>Bacillota</taxon>
        <taxon>Clostridia</taxon>
        <taxon>Lachnospirales</taxon>
        <taxon>Cellulosilyticaceae</taxon>
        <taxon>Holtiella</taxon>
    </lineage>
</organism>
<dbReference type="Proteomes" id="UP001169242">
    <property type="component" value="Unassembled WGS sequence"/>
</dbReference>
<feature type="transmembrane region" description="Helical" evidence="6">
    <location>
        <begin position="338"/>
        <end position="358"/>
    </location>
</feature>
<feature type="domain" description="Integral membrane bound transporter" evidence="7">
    <location>
        <begin position="351"/>
        <end position="470"/>
    </location>
</feature>
<feature type="transmembrane region" description="Helical" evidence="6">
    <location>
        <begin position="66"/>
        <end position="93"/>
    </location>
</feature>
<sequence length="569" mass="65193">MNIKYIISKTITFIGIVIPIMLFNGIFGDENLLIGVMSVALMLMLLERDLTVHPVKHTLQLVGLNLVMGIAAFIATSNLWLAIPINLVLIFILGHSLLYDLKKPIYMPFILQYLFILFTPITLNQLPKRLLALVVGALIIMLVQILVNRNKLTQAGDKLIEQVIQSLMKKIEDMRKGISDSEDEIAGLLRELRKMISDRRKDELHLTEEARIKLSLSVALEKIALSLEKMDYIDLQKECVEDVYQFLDLAKDVFKDKTKIEQINHLGKNLVSKYDKEKVSDQVAVEMGYNIAFLNDSLQELHMLDKDKYNLVKNVEEVSTRYQCLFNKKYIKIDTVKFSFATRLAIGITLTTFMSQYFNLAQGKWMVFTILALVVPIYEVSKQKSKDRVIATITGGILALILFSIFTDTLTKVILLLLVGYINMYFTRYRYTSILYTTLAIGAASLAGEIQVLTINRIIFVIVGLVMATLINKLILHYNLEDNNNYLIHMYQATIDEMKKEAQFLMEGQASKYSIKNLLIITSMIEDKLLMNNQILEDNQIEVKLDESRALISDIYHFYICKSQAEVYQ</sequence>
<dbReference type="RefSeq" id="WP_271011466.1">
    <property type="nucleotide sequence ID" value="NZ_JAQIFT010000021.1"/>
</dbReference>
<dbReference type="GO" id="GO:0016020">
    <property type="term" value="C:membrane"/>
    <property type="evidence" value="ECO:0007669"/>
    <property type="project" value="UniProtKB-SubCell"/>
</dbReference>
<evidence type="ECO:0000256" key="1">
    <source>
        <dbReference type="ARBA" id="ARBA00004141"/>
    </source>
</evidence>
<evidence type="ECO:0000313" key="9">
    <source>
        <dbReference type="Proteomes" id="UP001169242"/>
    </source>
</evidence>
<keyword evidence="4 6" id="KW-0472">Membrane</keyword>
<feature type="transmembrane region" description="Helical" evidence="6">
    <location>
        <begin position="105"/>
        <end position="123"/>
    </location>
</feature>
<evidence type="ECO:0000256" key="5">
    <source>
        <dbReference type="SAM" id="Coils"/>
    </source>
</evidence>
<evidence type="ECO:0000256" key="6">
    <source>
        <dbReference type="SAM" id="Phobius"/>
    </source>
</evidence>
<keyword evidence="2 6" id="KW-0812">Transmembrane</keyword>
<proteinExistence type="predicted"/>
<evidence type="ECO:0000313" key="8">
    <source>
        <dbReference type="EMBL" id="MDA3730995.1"/>
    </source>
</evidence>
<evidence type="ECO:0000259" key="7">
    <source>
        <dbReference type="Pfam" id="PF13515"/>
    </source>
</evidence>
<keyword evidence="9" id="KW-1185">Reference proteome</keyword>
<dbReference type="AlphaFoldDB" id="A0AA42DKY1"/>
<keyword evidence="5" id="KW-0175">Coiled coil</keyword>